<dbReference type="Proteomes" id="UP001165460">
    <property type="component" value="Unassembled WGS sequence"/>
</dbReference>
<keyword evidence="2" id="KW-0732">Signal</keyword>
<evidence type="ECO:0000313" key="4">
    <source>
        <dbReference type="Proteomes" id="UP001165460"/>
    </source>
</evidence>
<proteinExistence type="predicted"/>
<reference evidence="3" key="1">
    <citation type="submission" date="2022-03" db="EMBL/GenBank/DDBJ databases">
        <authorList>
            <person name="Woo C.Y."/>
        </authorList>
    </citation>
    <scope>NUCLEOTIDE SEQUENCE</scope>
    <source>
        <strain evidence="3">CYS-01</strain>
    </source>
</reference>
<feature type="compositionally biased region" description="Polar residues" evidence="1">
    <location>
        <begin position="16"/>
        <end position="32"/>
    </location>
</feature>
<evidence type="ECO:0000256" key="2">
    <source>
        <dbReference type="SAM" id="SignalP"/>
    </source>
</evidence>
<comment type="caution">
    <text evidence="3">The sequence shown here is derived from an EMBL/GenBank/DDBJ whole genome shotgun (WGS) entry which is preliminary data.</text>
</comment>
<evidence type="ECO:0000256" key="1">
    <source>
        <dbReference type="SAM" id="MobiDB-lite"/>
    </source>
</evidence>
<organism evidence="3 4">
    <name type="scientific">Pedobacter montanisoli</name>
    <dbReference type="NCBI Taxonomy" id="2923277"/>
    <lineage>
        <taxon>Bacteria</taxon>
        <taxon>Pseudomonadati</taxon>
        <taxon>Bacteroidota</taxon>
        <taxon>Sphingobacteriia</taxon>
        <taxon>Sphingobacteriales</taxon>
        <taxon>Sphingobacteriaceae</taxon>
        <taxon>Pedobacter</taxon>
    </lineage>
</organism>
<name>A0ABT0A011_9SPHI</name>
<gene>
    <name evidence="3" type="ORF">MMF97_14275</name>
</gene>
<protein>
    <submittedName>
        <fullName evidence="3">Uncharacterized protein</fullName>
    </submittedName>
</protein>
<accession>A0ABT0A011</accession>
<dbReference type="EMBL" id="JALGBH010000002">
    <property type="protein sequence ID" value="MCJ0743881.1"/>
    <property type="molecule type" value="Genomic_DNA"/>
</dbReference>
<feature type="region of interest" description="Disordered" evidence="1">
    <location>
        <begin position="16"/>
        <end position="60"/>
    </location>
</feature>
<feature type="signal peptide" evidence="2">
    <location>
        <begin position="1"/>
        <end position="19"/>
    </location>
</feature>
<sequence length="60" mass="6091">MLQLIIAILLGLASPSYNGQTVNSTNDTTITNCGEEDPGNTNNTGADGTGGQTSQTPPKP</sequence>
<dbReference type="RefSeq" id="WP_243363220.1">
    <property type="nucleotide sequence ID" value="NZ_JALGBH010000002.1"/>
</dbReference>
<feature type="chain" id="PRO_5046663479" evidence="2">
    <location>
        <begin position="20"/>
        <end position="60"/>
    </location>
</feature>
<evidence type="ECO:0000313" key="3">
    <source>
        <dbReference type="EMBL" id="MCJ0743881.1"/>
    </source>
</evidence>
<keyword evidence="4" id="KW-1185">Reference proteome</keyword>